<keyword evidence="1" id="KW-0472">Membrane</keyword>
<dbReference type="Pfam" id="PF11188">
    <property type="entry name" value="DUF2975"/>
    <property type="match status" value="1"/>
</dbReference>
<feature type="transmembrane region" description="Helical" evidence="1">
    <location>
        <begin position="12"/>
        <end position="37"/>
    </location>
</feature>
<evidence type="ECO:0000256" key="1">
    <source>
        <dbReference type="SAM" id="Phobius"/>
    </source>
</evidence>
<keyword evidence="1" id="KW-1133">Transmembrane helix</keyword>
<feature type="transmembrane region" description="Helical" evidence="1">
    <location>
        <begin position="71"/>
        <end position="88"/>
    </location>
</feature>
<dbReference type="RefSeq" id="WP_177170567.1">
    <property type="nucleotide sequence ID" value="NZ_FNYW01000047.1"/>
</dbReference>
<sequence>MNIKQFKNVSRFASVLLRIAAIWFGLSVATLFFSYFFTSSDVWFNFPSPDFPILNGIGGATTNKLFPLKQAASFVVPLIVIVNCYVLWKGSQLFTYLADGNSPFSMDFSRSVKNLGLILIVSDIVFPIIYSLLVTIMMESGYYYIIGVGSSLLIGLILFAAAEIFNYGINLQQFADDTV</sequence>
<gene>
    <name evidence="2" type="ORF">SAMN04488113_14710</name>
</gene>
<accession>A0A1H6VJM1</accession>
<organism evidence="2 3">
    <name type="scientific">Alkalibacterium gilvum</name>
    <dbReference type="NCBI Taxonomy" id="1130080"/>
    <lineage>
        <taxon>Bacteria</taxon>
        <taxon>Bacillati</taxon>
        <taxon>Bacillota</taxon>
        <taxon>Bacilli</taxon>
        <taxon>Lactobacillales</taxon>
        <taxon>Carnobacteriaceae</taxon>
        <taxon>Alkalibacterium</taxon>
    </lineage>
</organism>
<keyword evidence="1" id="KW-0812">Transmembrane</keyword>
<reference evidence="3" key="1">
    <citation type="submission" date="2016-10" db="EMBL/GenBank/DDBJ databases">
        <authorList>
            <person name="Varghese N."/>
            <person name="Submissions S."/>
        </authorList>
    </citation>
    <scope>NUCLEOTIDE SEQUENCE [LARGE SCALE GENOMIC DNA]</scope>
    <source>
        <strain evidence="3">DSM 25751</strain>
    </source>
</reference>
<proteinExistence type="predicted"/>
<keyword evidence="3" id="KW-1185">Reference proteome</keyword>
<dbReference type="InterPro" id="IPR021354">
    <property type="entry name" value="DUF2975"/>
</dbReference>
<name>A0A1H6VJM1_9LACT</name>
<feature type="transmembrane region" description="Helical" evidence="1">
    <location>
        <begin position="115"/>
        <end position="136"/>
    </location>
</feature>
<evidence type="ECO:0000313" key="2">
    <source>
        <dbReference type="EMBL" id="SEJ00552.1"/>
    </source>
</evidence>
<dbReference type="AlphaFoldDB" id="A0A1H6VJM1"/>
<dbReference type="STRING" id="1130080.SAMN04488113_14710"/>
<evidence type="ECO:0008006" key="4">
    <source>
        <dbReference type="Google" id="ProtNLM"/>
    </source>
</evidence>
<feature type="transmembrane region" description="Helical" evidence="1">
    <location>
        <begin position="142"/>
        <end position="162"/>
    </location>
</feature>
<protein>
    <recommendedName>
        <fullName evidence="4">DUF2975 domain-containing protein</fullName>
    </recommendedName>
</protein>
<dbReference type="Proteomes" id="UP000198564">
    <property type="component" value="Unassembled WGS sequence"/>
</dbReference>
<dbReference type="EMBL" id="FNYW01000047">
    <property type="protein sequence ID" value="SEJ00552.1"/>
    <property type="molecule type" value="Genomic_DNA"/>
</dbReference>
<evidence type="ECO:0000313" key="3">
    <source>
        <dbReference type="Proteomes" id="UP000198564"/>
    </source>
</evidence>